<dbReference type="GO" id="GO:0008670">
    <property type="term" value="F:2,4-dienoyl-CoA reductase (NADPH) activity"/>
    <property type="evidence" value="ECO:0007669"/>
    <property type="project" value="InterPro"/>
</dbReference>
<gene>
    <name evidence="3" type="ORF">METZ01_LOCUS178021</name>
</gene>
<dbReference type="AlphaFoldDB" id="A0A382CIN5"/>
<dbReference type="GO" id="GO:0005777">
    <property type="term" value="C:peroxisome"/>
    <property type="evidence" value="ECO:0007669"/>
    <property type="project" value="TreeGrafter"/>
</dbReference>
<evidence type="ECO:0000313" key="3">
    <source>
        <dbReference type="EMBL" id="SVB25167.1"/>
    </source>
</evidence>
<keyword evidence="2" id="KW-0560">Oxidoreductase</keyword>
<dbReference type="PANTHER" id="PTHR43296">
    <property type="entry name" value="PEROXISOMAL 2,4-DIENOYL-COA REDUCTASE"/>
    <property type="match status" value="1"/>
</dbReference>
<dbReference type="InterPro" id="IPR045017">
    <property type="entry name" value="DECR2-like"/>
</dbReference>
<dbReference type="FunFam" id="3.40.50.720:FF:000084">
    <property type="entry name" value="Short-chain dehydrogenase reductase"/>
    <property type="match status" value="1"/>
</dbReference>
<proteinExistence type="predicted"/>
<evidence type="ECO:0000256" key="1">
    <source>
        <dbReference type="ARBA" id="ARBA00022857"/>
    </source>
</evidence>
<dbReference type="PANTHER" id="PTHR43296:SF2">
    <property type="entry name" value="PEROXISOMAL 2,4-DIENOYL-COA REDUCTASE [(3E)-ENOYL-COA-PRODUCING]"/>
    <property type="match status" value="1"/>
</dbReference>
<dbReference type="InterPro" id="IPR036291">
    <property type="entry name" value="NAD(P)-bd_dom_sf"/>
</dbReference>
<dbReference type="InterPro" id="IPR002347">
    <property type="entry name" value="SDR_fam"/>
</dbReference>
<dbReference type="EMBL" id="UINC01034393">
    <property type="protein sequence ID" value="SVB25167.1"/>
    <property type="molecule type" value="Genomic_DNA"/>
</dbReference>
<feature type="non-terminal residue" evidence="3">
    <location>
        <position position="261"/>
    </location>
</feature>
<dbReference type="NCBIfam" id="NF005752">
    <property type="entry name" value="PRK07576.1"/>
    <property type="match status" value="1"/>
</dbReference>
<protein>
    <submittedName>
        <fullName evidence="3">Uncharacterized protein</fullName>
    </submittedName>
</protein>
<reference evidence="3" key="1">
    <citation type="submission" date="2018-05" db="EMBL/GenBank/DDBJ databases">
        <authorList>
            <person name="Lanie J.A."/>
            <person name="Ng W.-L."/>
            <person name="Kazmierczak K.M."/>
            <person name="Andrzejewski T.M."/>
            <person name="Davidsen T.M."/>
            <person name="Wayne K.J."/>
            <person name="Tettelin H."/>
            <person name="Glass J.I."/>
            <person name="Rusch D."/>
            <person name="Podicherti R."/>
            <person name="Tsui H.-C.T."/>
            <person name="Winkler M.E."/>
        </authorList>
    </citation>
    <scope>NUCLEOTIDE SEQUENCE</scope>
</reference>
<dbReference type="CDD" id="cd05369">
    <property type="entry name" value="TER_DECR_SDR_a"/>
    <property type="match status" value="1"/>
</dbReference>
<dbReference type="PRINTS" id="PR00081">
    <property type="entry name" value="GDHRDH"/>
</dbReference>
<dbReference type="Gene3D" id="3.40.50.720">
    <property type="entry name" value="NAD(P)-binding Rossmann-like Domain"/>
    <property type="match status" value="1"/>
</dbReference>
<sequence length="261" mass="26890">MNKEINYENKTVFVAGGTSGINLGIARGFAQAGAKVAVMSRSEEKVEAAVALLKKDGSDAFGSAADVRDVDAVSNALTKTHERCGEIDVLISGAAGNFPALAHDLSPNGFKAVVDIDLLGSFNVLKIGFQFLSKSGASVINISAPQAINPMQGQIHVCAAKAGVDMLTRVLAMEWGELGIRVNSIIPGPIDKTEGMRSLAPTANARQAVASSVPLGRMGTVEDIAQAALWLASPLASYINGAVIPVDGGWLLGGDSATMAT</sequence>
<evidence type="ECO:0000256" key="2">
    <source>
        <dbReference type="ARBA" id="ARBA00023002"/>
    </source>
</evidence>
<dbReference type="GO" id="GO:0009062">
    <property type="term" value="P:fatty acid catabolic process"/>
    <property type="evidence" value="ECO:0007669"/>
    <property type="project" value="InterPro"/>
</dbReference>
<name>A0A382CIN5_9ZZZZ</name>
<organism evidence="3">
    <name type="scientific">marine metagenome</name>
    <dbReference type="NCBI Taxonomy" id="408172"/>
    <lineage>
        <taxon>unclassified sequences</taxon>
        <taxon>metagenomes</taxon>
        <taxon>ecological metagenomes</taxon>
    </lineage>
</organism>
<dbReference type="Pfam" id="PF13561">
    <property type="entry name" value="adh_short_C2"/>
    <property type="match status" value="1"/>
</dbReference>
<keyword evidence="1" id="KW-0521">NADP</keyword>
<accession>A0A382CIN5</accession>
<dbReference type="SUPFAM" id="SSF51735">
    <property type="entry name" value="NAD(P)-binding Rossmann-fold domains"/>
    <property type="match status" value="1"/>
</dbReference>